<evidence type="ECO:0008006" key="3">
    <source>
        <dbReference type="Google" id="ProtNLM"/>
    </source>
</evidence>
<dbReference type="SUPFAM" id="SSF56300">
    <property type="entry name" value="Metallo-dependent phosphatases"/>
    <property type="match status" value="1"/>
</dbReference>
<sequence>MSSQSPSLKIAVASWLYGDKTIGRLLCYYLKERGIRLVVLAGNTVSPSLVEWLIDKCGATVLGVTGNLDDSSLASVLASKGSLLETKPHLIDNLRFIGLGLTGSQMEYSCRSNVEATVFVSFLNGRLHKCCSGLSTGIVDEVLEKTEANLVITGACPHPCVNGKVVSPGYAYLGWVGVIEYFTGRFNIVFENLRMKM</sequence>
<dbReference type="OrthoDB" id="18477at2157"/>
<dbReference type="Proteomes" id="UP000593766">
    <property type="component" value="Chromosome"/>
</dbReference>
<dbReference type="RefSeq" id="WP_193435631.1">
    <property type="nucleotide sequence ID" value="NZ_CP063144.1"/>
</dbReference>
<dbReference type="EMBL" id="CP063144">
    <property type="protein sequence ID" value="QOR93824.1"/>
    <property type="molecule type" value="Genomic_DNA"/>
</dbReference>
<gene>
    <name evidence="1" type="ORF">IMZ38_04005</name>
</gene>
<evidence type="ECO:0000313" key="2">
    <source>
        <dbReference type="Proteomes" id="UP000593766"/>
    </source>
</evidence>
<dbReference type="InterPro" id="IPR029052">
    <property type="entry name" value="Metallo-depent_PP-like"/>
</dbReference>
<keyword evidence="2" id="KW-1185">Reference proteome</keyword>
<dbReference type="AlphaFoldDB" id="A0A7M1USY9"/>
<organism evidence="1 2">
    <name type="scientific">Thermosphaera chiliense</name>
    <dbReference type="NCBI Taxonomy" id="3402707"/>
    <lineage>
        <taxon>Archaea</taxon>
        <taxon>Thermoproteota</taxon>
        <taxon>Thermoprotei</taxon>
        <taxon>Desulfurococcales</taxon>
        <taxon>Desulfurococcaceae</taxon>
        <taxon>Thermosphaera</taxon>
    </lineage>
</organism>
<proteinExistence type="predicted"/>
<evidence type="ECO:0000313" key="1">
    <source>
        <dbReference type="EMBL" id="QOR93824.1"/>
    </source>
</evidence>
<name>A0A7M1USY9_9CREN</name>
<dbReference type="GeneID" id="59454553"/>
<dbReference type="KEGG" id="tcs:IMZ38_04005"/>
<accession>A0A7M1USY9</accession>
<reference evidence="1 2" key="1">
    <citation type="submission" date="2020-10" db="EMBL/GenBank/DDBJ databases">
        <title>Complete genome sequence of Thermosphaera aggregans strain 3507.</title>
        <authorList>
            <person name="Zayulina K.S."/>
            <person name="Elcheninov A.G."/>
            <person name="Toshchakov S.V."/>
            <person name="Kublanov I.V."/>
            <person name="Kochetkova T.V."/>
        </authorList>
    </citation>
    <scope>NUCLEOTIDE SEQUENCE [LARGE SCALE GENOMIC DNA]</scope>
    <source>
        <strain evidence="1 2">3507</strain>
    </source>
</reference>
<protein>
    <recommendedName>
        <fullName evidence="3">Phosphoesterase</fullName>
    </recommendedName>
</protein>